<keyword evidence="3 8" id="KW-0812">Transmembrane</keyword>
<keyword evidence="11" id="KW-1185">Reference proteome</keyword>
<dbReference type="OrthoDB" id="1388414at2759"/>
<dbReference type="GO" id="GO:0016020">
    <property type="term" value="C:membrane"/>
    <property type="evidence" value="ECO:0007669"/>
    <property type="project" value="UniProtKB-SubCell"/>
</dbReference>
<feature type="transmembrane region" description="Helical" evidence="9">
    <location>
        <begin position="20"/>
        <end position="43"/>
    </location>
</feature>
<organism evidence="10 11">
    <name type="scientific">Zostera marina</name>
    <name type="common">Eelgrass</name>
    <dbReference type="NCBI Taxonomy" id="29655"/>
    <lineage>
        <taxon>Eukaryota</taxon>
        <taxon>Viridiplantae</taxon>
        <taxon>Streptophyta</taxon>
        <taxon>Embryophyta</taxon>
        <taxon>Tracheophyta</taxon>
        <taxon>Spermatophyta</taxon>
        <taxon>Magnoliopsida</taxon>
        <taxon>Liliopsida</taxon>
        <taxon>Zosteraceae</taxon>
        <taxon>Zostera</taxon>
    </lineage>
</organism>
<evidence type="ECO:0000256" key="2">
    <source>
        <dbReference type="ARBA" id="ARBA00006574"/>
    </source>
</evidence>
<evidence type="ECO:0000256" key="4">
    <source>
        <dbReference type="ARBA" id="ARBA00022821"/>
    </source>
</evidence>
<dbReference type="PANTHER" id="PTHR31942:SF52">
    <property type="entry name" value="MLO-LIKE PROTEIN 1"/>
    <property type="match status" value="1"/>
</dbReference>
<evidence type="ECO:0000256" key="3">
    <source>
        <dbReference type="ARBA" id="ARBA00022692"/>
    </source>
</evidence>
<accession>A0A0K9PK40</accession>
<evidence type="ECO:0000256" key="7">
    <source>
        <dbReference type="ARBA" id="ARBA00023265"/>
    </source>
</evidence>
<evidence type="ECO:0000313" key="10">
    <source>
        <dbReference type="EMBL" id="KMZ69324.1"/>
    </source>
</evidence>
<comment type="function">
    <text evidence="8">May be involved in modulation of pathogen defense and leaf cell death.</text>
</comment>
<sequence>MKDDFGGFEDLDMEYTPTWVVALVCTVMVTISFLMERFLHFLGKYLKKIHQKHLYEALLKVKEELMLLGFISLLLVVFQNSIQSICMPPNFINHMTPCKKEETDLEDAFKAIAYYAMSRQRNFQFAVGSAKCAHMGKVPLMSVTAIHQLHIFIFVLAMTHVTMSLITMVLGSLRIKKWERFERSTQRNSSEPASVDGIKFMTDNFQGTGRDSVIVGWLYSFVKQFYGSVTRTDYVTMRLGFIMTHCQGNQNLDFHKYMIRALEADFKKVVGINWFLWLFVVVFMLLNVHGWNSYFWLALSPLGILLTVGTKLEHVIVQLARDVAQRNTTIEENLIVNLSDKHFWFQRPRLILSLIHFILFQNAFQFSYFFWIWTTYGYNSCFMGNHLFVISRIIVGIAIQLLCGYSTLPLYAIVTQMGSSFKKLLVCENVAESLVGLAKKVRKNKLSKPKLIEIPLKNNMEGPSENTQIGKE</sequence>
<feature type="transmembrane region" description="Helical" evidence="9">
    <location>
        <begin position="350"/>
        <end position="373"/>
    </location>
</feature>
<feature type="transmembrane region" description="Helical" evidence="9">
    <location>
        <begin position="149"/>
        <end position="173"/>
    </location>
</feature>
<keyword evidence="5 8" id="KW-1133">Transmembrane helix</keyword>
<evidence type="ECO:0000256" key="6">
    <source>
        <dbReference type="ARBA" id="ARBA00023136"/>
    </source>
</evidence>
<dbReference type="InterPro" id="IPR004326">
    <property type="entry name" value="Mlo"/>
</dbReference>
<evidence type="ECO:0000313" key="11">
    <source>
        <dbReference type="Proteomes" id="UP000036987"/>
    </source>
</evidence>
<dbReference type="EMBL" id="LFYR01000779">
    <property type="protein sequence ID" value="KMZ69324.1"/>
    <property type="molecule type" value="Genomic_DNA"/>
</dbReference>
<dbReference type="OMA" id="KSDYNAM"/>
<comment type="caution">
    <text evidence="10">The sequence shown here is derived from an EMBL/GenBank/DDBJ whole genome shotgun (WGS) entry which is preliminary data.</text>
</comment>
<evidence type="ECO:0000256" key="5">
    <source>
        <dbReference type="ARBA" id="ARBA00022989"/>
    </source>
</evidence>
<comment type="subcellular location">
    <subcellularLocation>
        <location evidence="1 8">Membrane</location>
        <topology evidence="1 8">Multi-pass membrane protein</topology>
    </subcellularLocation>
</comment>
<dbReference type="GO" id="GO:0006952">
    <property type="term" value="P:defense response"/>
    <property type="evidence" value="ECO:0007669"/>
    <property type="project" value="UniProtKB-KW"/>
</dbReference>
<comment type="domain">
    <text evidence="8">The C-terminus contains a calmodulin-binding domain, which binds calmodulin in a calcium-dependent fashion.</text>
</comment>
<feature type="transmembrane region" description="Helical" evidence="9">
    <location>
        <begin position="393"/>
        <end position="414"/>
    </location>
</feature>
<dbReference type="STRING" id="29655.A0A0K9PK40"/>
<dbReference type="PANTHER" id="PTHR31942">
    <property type="entry name" value="MLO-LIKE PROTEIN 1"/>
    <property type="match status" value="1"/>
</dbReference>
<name>A0A0K9PK40_ZOSMR</name>
<evidence type="ECO:0000256" key="9">
    <source>
        <dbReference type="SAM" id="Phobius"/>
    </source>
</evidence>
<feature type="transmembrane region" description="Helical" evidence="9">
    <location>
        <begin position="294"/>
        <end position="312"/>
    </location>
</feature>
<dbReference type="AlphaFoldDB" id="A0A0K9PK40"/>
<dbReference type="Proteomes" id="UP000036987">
    <property type="component" value="Unassembled WGS sequence"/>
</dbReference>
<dbReference type="GO" id="GO:0005516">
    <property type="term" value="F:calmodulin binding"/>
    <property type="evidence" value="ECO:0007669"/>
    <property type="project" value="UniProtKB-KW"/>
</dbReference>
<gene>
    <name evidence="8" type="primary">MLO</name>
    <name evidence="10" type="ORF">ZOSMA_217G00190</name>
</gene>
<proteinExistence type="inferred from homology"/>
<evidence type="ECO:0000256" key="1">
    <source>
        <dbReference type="ARBA" id="ARBA00004141"/>
    </source>
</evidence>
<keyword evidence="6 8" id="KW-0472">Membrane</keyword>
<keyword evidence="7 8" id="KW-0568">Pathogenesis-related protein</keyword>
<keyword evidence="8" id="KW-0112">Calmodulin-binding</keyword>
<dbReference type="Pfam" id="PF03094">
    <property type="entry name" value="Mlo"/>
    <property type="match status" value="1"/>
</dbReference>
<keyword evidence="4 8" id="KW-0611">Plant defense</keyword>
<protein>
    <recommendedName>
        <fullName evidence="8">MLO-like protein</fullName>
    </recommendedName>
</protein>
<evidence type="ECO:0000256" key="8">
    <source>
        <dbReference type="RuleBase" id="RU280816"/>
    </source>
</evidence>
<reference evidence="11" key="1">
    <citation type="journal article" date="2016" name="Nature">
        <title>The genome of the seagrass Zostera marina reveals angiosperm adaptation to the sea.</title>
        <authorList>
            <person name="Olsen J.L."/>
            <person name="Rouze P."/>
            <person name="Verhelst B."/>
            <person name="Lin Y.-C."/>
            <person name="Bayer T."/>
            <person name="Collen J."/>
            <person name="Dattolo E."/>
            <person name="De Paoli E."/>
            <person name="Dittami S."/>
            <person name="Maumus F."/>
            <person name="Michel G."/>
            <person name="Kersting A."/>
            <person name="Lauritano C."/>
            <person name="Lohaus R."/>
            <person name="Toepel M."/>
            <person name="Tonon T."/>
            <person name="Vanneste K."/>
            <person name="Amirebrahimi M."/>
            <person name="Brakel J."/>
            <person name="Bostroem C."/>
            <person name="Chovatia M."/>
            <person name="Grimwood J."/>
            <person name="Jenkins J.W."/>
            <person name="Jueterbock A."/>
            <person name="Mraz A."/>
            <person name="Stam W.T."/>
            <person name="Tice H."/>
            <person name="Bornberg-Bauer E."/>
            <person name="Green P.J."/>
            <person name="Pearson G.A."/>
            <person name="Procaccini G."/>
            <person name="Duarte C.M."/>
            <person name="Schmutz J."/>
            <person name="Reusch T.B.H."/>
            <person name="Van de Peer Y."/>
        </authorList>
    </citation>
    <scope>NUCLEOTIDE SEQUENCE [LARGE SCALE GENOMIC DNA]</scope>
    <source>
        <strain evidence="11">cv. Finnish</strain>
    </source>
</reference>
<comment type="similarity">
    <text evidence="2 8">Belongs to the MLO family.</text>
</comment>
<feature type="transmembrane region" description="Helical" evidence="9">
    <location>
        <begin position="269"/>
        <end position="288"/>
    </location>
</feature>
<feature type="transmembrane region" description="Helical" evidence="9">
    <location>
        <begin position="64"/>
        <end position="82"/>
    </location>
</feature>